<dbReference type="InterPro" id="IPR025996">
    <property type="entry name" value="MT1864/Rv1816-like_C"/>
</dbReference>
<evidence type="ECO:0000256" key="1">
    <source>
        <dbReference type="ARBA" id="ARBA00023015"/>
    </source>
</evidence>
<name>A0A2P8DYT0_9ACTN</name>
<evidence type="ECO:0000256" key="3">
    <source>
        <dbReference type="ARBA" id="ARBA00023163"/>
    </source>
</evidence>
<dbReference type="SUPFAM" id="SSF48498">
    <property type="entry name" value="Tetracyclin repressor-like, C-terminal domain"/>
    <property type="match status" value="1"/>
</dbReference>
<dbReference type="Pfam" id="PF13305">
    <property type="entry name" value="TetR_C_33"/>
    <property type="match status" value="1"/>
</dbReference>
<reference evidence="6 7" key="1">
    <citation type="submission" date="2018-03" db="EMBL/GenBank/DDBJ databases">
        <title>Genomic Encyclopedia of Archaeal and Bacterial Type Strains, Phase II (KMG-II): from individual species to whole genera.</title>
        <authorList>
            <person name="Goeker M."/>
        </authorList>
    </citation>
    <scope>NUCLEOTIDE SEQUENCE [LARGE SCALE GENOMIC DNA]</scope>
    <source>
        <strain evidence="6 7">DSM 45211</strain>
    </source>
</reference>
<dbReference type="PANTHER" id="PTHR30055:SF220">
    <property type="entry name" value="TETR-FAMILY REGULATORY PROTEIN"/>
    <property type="match status" value="1"/>
</dbReference>
<dbReference type="PANTHER" id="PTHR30055">
    <property type="entry name" value="HTH-TYPE TRANSCRIPTIONAL REGULATOR RUTR"/>
    <property type="match status" value="1"/>
</dbReference>
<dbReference type="Pfam" id="PF00440">
    <property type="entry name" value="TetR_N"/>
    <property type="match status" value="1"/>
</dbReference>
<dbReference type="InterPro" id="IPR009057">
    <property type="entry name" value="Homeodomain-like_sf"/>
</dbReference>
<dbReference type="Gene3D" id="1.10.357.10">
    <property type="entry name" value="Tetracycline Repressor, domain 2"/>
    <property type="match status" value="1"/>
</dbReference>
<dbReference type="AlphaFoldDB" id="A0A2P8DYT0"/>
<dbReference type="EMBL" id="PYGE01000010">
    <property type="protein sequence ID" value="PSL02372.1"/>
    <property type="molecule type" value="Genomic_DNA"/>
</dbReference>
<feature type="domain" description="HTH tetR-type" evidence="5">
    <location>
        <begin position="24"/>
        <end position="84"/>
    </location>
</feature>
<dbReference type="InterPro" id="IPR036271">
    <property type="entry name" value="Tet_transcr_reg_TetR-rel_C_sf"/>
</dbReference>
<dbReference type="PROSITE" id="PS50977">
    <property type="entry name" value="HTH_TETR_2"/>
    <property type="match status" value="1"/>
</dbReference>
<feature type="DNA-binding region" description="H-T-H motif" evidence="4">
    <location>
        <begin position="47"/>
        <end position="66"/>
    </location>
</feature>
<keyword evidence="3" id="KW-0804">Transcription</keyword>
<protein>
    <submittedName>
        <fullName evidence="6">TetR family transcriptional regulator</fullName>
    </submittedName>
</protein>
<dbReference type="RefSeq" id="WP_106537913.1">
    <property type="nucleotide sequence ID" value="NZ_PYGE01000010.1"/>
</dbReference>
<gene>
    <name evidence="6" type="ORF">CLV30_11025</name>
</gene>
<comment type="caution">
    <text evidence="6">The sequence shown here is derived from an EMBL/GenBank/DDBJ whole genome shotgun (WGS) entry which is preliminary data.</text>
</comment>
<dbReference type="SUPFAM" id="SSF46689">
    <property type="entry name" value="Homeodomain-like"/>
    <property type="match status" value="1"/>
</dbReference>
<evidence type="ECO:0000313" key="6">
    <source>
        <dbReference type="EMBL" id="PSL02372.1"/>
    </source>
</evidence>
<keyword evidence="2 4" id="KW-0238">DNA-binding</keyword>
<sequence>MTTSRTSRPGAEQSLLTKAGYHHGNLRAALIEGAVALVRTRGTRRFTLSEAARVAGVTSAAPYRHFDSREALLATVAERGFEQLRAAMGSVEPEAFDDPMDGVIALGVRYVEFAESEPQIFKLMFSVDDRLPASEAGLAALEMLTRTLESAHRAGRLNVDVDTATRAAWALAHGVATLRIDGMRTFGGADGDDASATLRALLRGLDSSPAPHSHVS</sequence>
<proteinExistence type="predicted"/>
<dbReference type="InterPro" id="IPR001647">
    <property type="entry name" value="HTH_TetR"/>
</dbReference>
<dbReference type="OrthoDB" id="3173376at2"/>
<accession>A0A2P8DYT0</accession>
<dbReference type="Proteomes" id="UP000243528">
    <property type="component" value="Unassembled WGS sequence"/>
</dbReference>
<evidence type="ECO:0000256" key="4">
    <source>
        <dbReference type="PROSITE-ProRule" id="PRU00335"/>
    </source>
</evidence>
<dbReference type="GO" id="GO:0003700">
    <property type="term" value="F:DNA-binding transcription factor activity"/>
    <property type="evidence" value="ECO:0007669"/>
    <property type="project" value="TreeGrafter"/>
</dbReference>
<evidence type="ECO:0000313" key="7">
    <source>
        <dbReference type="Proteomes" id="UP000243528"/>
    </source>
</evidence>
<dbReference type="GO" id="GO:0000976">
    <property type="term" value="F:transcription cis-regulatory region binding"/>
    <property type="evidence" value="ECO:0007669"/>
    <property type="project" value="TreeGrafter"/>
</dbReference>
<dbReference type="PRINTS" id="PR00455">
    <property type="entry name" value="HTHTETR"/>
</dbReference>
<evidence type="ECO:0000259" key="5">
    <source>
        <dbReference type="PROSITE" id="PS50977"/>
    </source>
</evidence>
<dbReference type="InterPro" id="IPR050109">
    <property type="entry name" value="HTH-type_TetR-like_transc_reg"/>
</dbReference>
<organism evidence="6 7">
    <name type="scientific">Haloactinopolyspora alba</name>
    <dbReference type="NCBI Taxonomy" id="648780"/>
    <lineage>
        <taxon>Bacteria</taxon>
        <taxon>Bacillati</taxon>
        <taxon>Actinomycetota</taxon>
        <taxon>Actinomycetes</taxon>
        <taxon>Jiangellales</taxon>
        <taxon>Jiangellaceae</taxon>
        <taxon>Haloactinopolyspora</taxon>
    </lineage>
</organism>
<keyword evidence="1" id="KW-0805">Transcription regulation</keyword>
<evidence type="ECO:0000256" key="2">
    <source>
        <dbReference type="ARBA" id="ARBA00023125"/>
    </source>
</evidence>
<keyword evidence="7" id="KW-1185">Reference proteome</keyword>